<evidence type="ECO:0000313" key="2">
    <source>
        <dbReference type="Proteomes" id="UP000821845"/>
    </source>
</evidence>
<reference evidence="1" key="1">
    <citation type="submission" date="2020-05" db="EMBL/GenBank/DDBJ databases">
        <title>Large-scale comparative analyses of tick genomes elucidate their genetic diversity and vector capacities.</title>
        <authorList>
            <person name="Jia N."/>
            <person name="Wang J."/>
            <person name="Shi W."/>
            <person name="Du L."/>
            <person name="Sun Y."/>
            <person name="Zhan W."/>
            <person name="Jiang J."/>
            <person name="Wang Q."/>
            <person name="Zhang B."/>
            <person name="Ji P."/>
            <person name="Sakyi L.B."/>
            <person name="Cui X."/>
            <person name="Yuan T."/>
            <person name="Jiang B."/>
            <person name="Yang W."/>
            <person name="Lam T.T.-Y."/>
            <person name="Chang Q."/>
            <person name="Ding S."/>
            <person name="Wang X."/>
            <person name="Zhu J."/>
            <person name="Ruan X."/>
            <person name="Zhao L."/>
            <person name="Wei J."/>
            <person name="Que T."/>
            <person name="Du C."/>
            <person name="Cheng J."/>
            <person name="Dai P."/>
            <person name="Han X."/>
            <person name="Huang E."/>
            <person name="Gao Y."/>
            <person name="Liu J."/>
            <person name="Shao H."/>
            <person name="Ye R."/>
            <person name="Li L."/>
            <person name="Wei W."/>
            <person name="Wang X."/>
            <person name="Wang C."/>
            <person name="Yang T."/>
            <person name="Huo Q."/>
            <person name="Li W."/>
            <person name="Guo W."/>
            <person name="Chen H."/>
            <person name="Zhou L."/>
            <person name="Ni X."/>
            <person name="Tian J."/>
            <person name="Zhou Y."/>
            <person name="Sheng Y."/>
            <person name="Liu T."/>
            <person name="Pan Y."/>
            <person name="Xia L."/>
            <person name="Li J."/>
            <person name="Zhao F."/>
            <person name="Cao W."/>
        </authorList>
    </citation>
    <scope>NUCLEOTIDE SEQUENCE</scope>
    <source>
        <strain evidence="1">Hyas-2018</strain>
    </source>
</reference>
<keyword evidence="2" id="KW-1185">Reference proteome</keyword>
<proteinExistence type="predicted"/>
<organism evidence="1 2">
    <name type="scientific">Hyalomma asiaticum</name>
    <name type="common">Tick</name>
    <dbReference type="NCBI Taxonomy" id="266040"/>
    <lineage>
        <taxon>Eukaryota</taxon>
        <taxon>Metazoa</taxon>
        <taxon>Ecdysozoa</taxon>
        <taxon>Arthropoda</taxon>
        <taxon>Chelicerata</taxon>
        <taxon>Arachnida</taxon>
        <taxon>Acari</taxon>
        <taxon>Parasitiformes</taxon>
        <taxon>Ixodida</taxon>
        <taxon>Ixodoidea</taxon>
        <taxon>Ixodidae</taxon>
        <taxon>Hyalomminae</taxon>
        <taxon>Hyalomma</taxon>
    </lineage>
</organism>
<accession>A0ACB7SP64</accession>
<gene>
    <name evidence="1" type="ORF">HPB50_008182</name>
</gene>
<comment type="caution">
    <text evidence="1">The sequence shown here is derived from an EMBL/GenBank/DDBJ whole genome shotgun (WGS) entry which is preliminary data.</text>
</comment>
<dbReference type="EMBL" id="CM023483">
    <property type="protein sequence ID" value="KAH6935699.1"/>
    <property type="molecule type" value="Genomic_DNA"/>
</dbReference>
<sequence>MPSIEVPDKNHDLVSEVKSPYAYSTFMFTDTLVDHLTIQTNLYSTQEQGKSIATNAEEIRRFLGILTLMGVYKSALLEDNWSLDGRFPPVADVMPLKRFQALRRYVHFANNLDNGIDSDRLSKVLPLFENLREQFLKIPAERKHSIDEVVVAYKGTRAGNLRENLMIALMPLEVALPGSKAVTSSYPREDQVTSNMTEYVYMAGTRNVYNSGLLLRAKPSVFRPLVSIMLKPPATSCELITPTAL</sequence>
<name>A0ACB7SP64_HYAAI</name>
<evidence type="ECO:0000313" key="1">
    <source>
        <dbReference type="EMBL" id="KAH6935699.1"/>
    </source>
</evidence>
<dbReference type="Proteomes" id="UP000821845">
    <property type="component" value="Chromosome 3"/>
</dbReference>
<protein>
    <submittedName>
        <fullName evidence="1">Uncharacterized protein</fullName>
    </submittedName>
</protein>